<evidence type="ECO:0000259" key="2">
    <source>
        <dbReference type="Pfam" id="PF14402"/>
    </source>
</evidence>
<feature type="transmembrane region" description="Helical" evidence="1">
    <location>
        <begin position="72"/>
        <end position="90"/>
    </location>
</feature>
<keyword evidence="1" id="KW-1133">Transmembrane helix</keyword>
<dbReference type="Pfam" id="PF14402">
    <property type="entry name" value="7TM_transglut"/>
    <property type="match status" value="1"/>
</dbReference>
<dbReference type="Proteomes" id="UP000177027">
    <property type="component" value="Unassembled WGS sequence"/>
</dbReference>
<keyword evidence="1" id="KW-0812">Transmembrane</keyword>
<feature type="transmembrane region" description="Helical" evidence="1">
    <location>
        <begin position="102"/>
        <end position="124"/>
    </location>
</feature>
<dbReference type="EMBL" id="MFZS01000002">
    <property type="protein sequence ID" value="OGK29391.1"/>
    <property type="molecule type" value="Genomic_DNA"/>
</dbReference>
<feature type="transmembrane region" description="Helical" evidence="1">
    <location>
        <begin position="17"/>
        <end position="37"/>
    </location>
</feature>
<evidence type="ECO:0000313" key="3">
    <source>
        <dbReference type="EMBL" id="OGK29391.1"/>
    </source>
</evidence>
<accession>A0A1F7HDN9</accession>
<feature type="domain" description="7 transmembrane helices usually fused to an inactive transglutaminase" evidence="2">
    <location>
        <begin position="20"/>
        <end position="222"/>
    </location>
</feature>
<evidence type="ECO:0000313" key="4">
    <source>
        <dbReference type="Proteomes" id="UP000177027"/>
    </source>
</evidence>
<organism evidence="3 4">
    <name type="scientific">Candidatus Roizmanbacteria bacterium RIFCSPHIGHO2_02_FULL_40_9</name>
    <dbReference type="NCBI Taxonomy" id="1802042"/>
    <lineage>
        <taxon>Bacteria</taxon>
        <taxon>Candidatus Roizmaniibacteriota</taxon>
    </lineage>
</organism>
<comment type="caution">
    <text evidence="3">The sequence shown here is derived from an EMBL/GenBank/DDBJ whole genome shotgun (WGS) entry which is preliminary data.</text>
</comment>
<protein>
    <recommendedName>
        <fullName evidence="2">7 transmembrane helices usually fused to an inactive transglutaminase domain-containing protein</fullName>
    </recommendedName>
</protein>
<feature type="transmembrane region" description="Helical" evidence="1">
    <location>
        <begin position="44"/>
        <end position="60"/>
    </location>
</feature>
<keyword evidence="1" id="KW-0472">Membrane</keyword>
<sequence>MFESFIQYLITHQVPEYTIVVLLYLPIVSMFITFSRYVFGWKSLSIYTTIFLTFALYELAKTPAGSIDILKGILQGGIIVSLITSTVLFLQRPTKDIHLHYLSKISIIVSAVSFLIFVMLYAAVAINIASFAQLSIVAVLMIVLVTESFVRTYIRKGMYKAMNYITNTILLSFIIFIIIAQNPFKQAVLNHPEFAIYAVIADLILGRWRGLRVSEYFRFKDINLKDSNDTQSPKKSA</sequence>
<gene>
    <name evidence="3" type="ORF">A3D06_00280</name>
</gene>
<proteinExistence type="predicted"/>
<feature type="transmembrane region" description="Helical" evidence="1">
    <location>
        <begin position="130"/>
        <end position="150"/>
    </location>
</feature>
<feature type="transmembrane region" description="Helical" evidence="1">
    <location>
        <begin position="194"/>
        <end position="210"/>
    </location>
</feature>
<dbReference type="AlphaFoldDB" id="A0A1F7HDN9"/>
<feature type="transmembrane region" description="Helical" evidence="1">
    <location>
        <begin position="162"/>
        <end position="182"/>
    </location>
</feature>
<evidence type="ECO:0000256" key="1">
    <source>
        <dbReference type="SAM" id="Phobius"/>
    </source>
</evidence>
<name>A0A1F7HDN9_9BACT</name>
<dbReference type="InterPro" id="IPR025840">
    <property type="entry name" value="7TM_transglut"/>
</dbReference>
<reference evidence="3 4" key="1">
    <citation type="journal article" date="2016" name="Nat. Commun.">
        <title>Thousands of microbial genomes shed light on interconnected biogeochemical processes in an aquifer system.</title>
        <authorList>
            <person name="Anantharaman K."/>
            <person name="Brown C.T."/>
            <person name="Hug L.A."/>
            <person name="Sharon I."/>
            <person name="Castelle C.J."/>
            <person name="Probst A.J."/>
            <person name="Thomas B.C."/>
            <person name="Singh A."/>
            <person name="Wilkins M.J."/>
            <person name="Karaoz U."/>
            <person name="Brodie E.L."/>
            <person name="Williams K.H."/>
            <person name="Hubbard S.S."/>
            <person name="Banfield J.F."/>
        </authorList>
    </citation>
    <scope>NUCLEOTIDE SEQUENCE [LARGE SCALE GENOMIC DNA]</scope>
</reference>